<dbReference type="AlphaFoldDB" id="A0A554LHA7"/>
<comment type="caution">
    <text evidence="5">The sequence shown here is derived from an EMBL/GenBank/DDBJ whole genome shotgun (WGS) entry which is preliminary data.</text>
</comment>
<evidence type="ECO:0000313" key="5">
    <source>
        <dbReference type="EMBL" id="TSC92264.1"/>
    </source>
</evidence>
<proteinExistence type="inferred from homology"/>
<evidence type="ECO:0000313" key="6">
    <source>
        <dbReference type="Proteomes" id="UP000318296"/>
    </source>
</evidence>
<dbReference type="PANTHER" id="PTHR30258">
    <property type="entry name" value="TYPE II SECRETION SYSTEM PROTEIN GSPE-RELATED"/>
    <property type="match status" value="1"/>
</dbReference>
<dbReference type="GO" id="GO:0016887">
    <property type="term" value="F:ATP hydrolysis activity"/>
    <property type="evidence" value="ECO:0007669"/>
    <property type="project" value="TreeGrafter"/>
</dbReference>
<dbReference type="Pfam" id="PF00437">
    <property type="entry name" value="T2SSE"/>
    <property type="match status" value="1"/>
</dbReference>
<evidence type="ECO:0000259" key="4">
    <source>
        <dbReference type="Pfam" id="PF00437"/>
    </source>
</evidence>
<accession>A0A554LHA7</accession>
<gene>
    <name evidence="5" type="ORF">CEN92_39</name>
</gene>
<sequence>MPRSRRKGHEQDVEKLVRELESASGVGTQDIGEAGLDKNPIIKITKVVLQGALERRASEIHIEPMTKGVRVRCRIDGILHEIFSMPRYVHAPLASRIKVMAEMNMAERRIPQTGQIHVRFGDTDFTLDVSTIPTTLGEKFAISVSAKKDALIGLDNLGMEPAQLQALRDLAQSRSGLIVVCGPRDSGRTSTTYSLLAELNTVERQIVTIEDLVACGLPGVNQVHVNRLAGLGYLAALDAFSMQGADVIMLDLIDGPNTANAVLGAAQDRLVIAGMNSESTVESLINLVEMRVDPWLMASGIRGIISQRLARRICDKCKQDDDPPLEVLTALGIGEEIINKPDGGKIAYFHRGVGCDSCRQTGCSGQIGLFELSGMSPDLRARIGTEVDLNDAAKEAIAGPNLRQDAAAKVFSGIISAEEAVRAVS</sequence>
<feature type="domain" description="Bacterial type II secretion system protein E" evidence="4">
    <location>
        <begin position="37"/>
        <end position="422"/>
    </location>
</feature>
<keyword evidence="2" id="KW-0547">Nucleotide-binding</keyword>
<dbReference type="GO" id="GO:0005524">
    <property type="term" value="F:ATP binding"/>
    <property type="evidence" value="ECO:0007669"/>
    <property type="project" value="UniProtKB-KW"/>
</dbReference>
<dbReference type="SUPFAM" id="SSF52540">
    <property type="entry name" value="P-loop containing nucleoside triphosphate hydrolases"/>
    <property type="match status" value="1"/>
</dbReference>
<dbReference type="EMBL" id="VMGH01000005">
    <property type="protein sequence ID" value="TSC92264.1"/>
    <property type="molecule type" value="Genomic_DNA"/>
</dbReference>
<comment type="similarity">
    <text evidence="1">Belongs to the GSP E family.</text>
</comment>
<keyword evidence="3" id="KW-0067">ATP-binding</keyword>
<dbReference type="GO" id="GO:0005886">
    <property type="term" value="C:plasma membrane"/>
    <property type="evidence" value="ECO:0007669"/>
    <property type="project" value="TreeGrafter"/>
</dbReference>
<reference evidence="5 6" key="1">
    <citation type="submission" date="2017-07" db="EMBL/GenBank/DDBJ databases">
        <title>Mechanisms for carbon and nitrogen cycling indicate functional differentiation within the Candidate Phyla Radiation.</title>
        <authorList>
            <person name="Danczak R.E."/>
            <person name="Johnston M.D."/>
            <person name="Kenah C."/>
            <person name="Slattery M."/>
            <person name="Wrighton K.C."/>
            <person name="Wilkins M.J."/>
        </authorList>
    </citation>
    <scope>NUCLEOTIDE SEQUENCE [LARGE SCALE GENOMIC DNA]</scope>
    <source>
        <strain evidence="5">Licking1014_96</strain>
    </source>
</reference>
<dbReference type="PANTHER" id="PTHR30258:SF2">
    <property type="entry name" value="COMG OPERON PROTEIN 1"/>
    <property type="match status" value="1"/>
</dbReference>
<dbReference type="Gene3D" id="3.30.450.90">
    <property type="match status" value="1"/>
</dbReference>
<dbReference type="Proteomes" id="UP000318296">
    <property type="component" value="Unassembled WGS sequence"/>
</dbReference>
<name>A0A554LHA7_9BACT</name>
<organism evidence="5 6">
    <name type="scientific">Candidatus Berkelbacteria bacterium Licking1014_96</name>
    <dbReference type="NCBI Taxonomy" id="2017149"/>
    <lineage>
        <taxon>Bacteria</taxon>
        <taxon>Candidatus Berkelbacteria</taxon>
    </lineage>
</organism>
<dbReference type="InterPro" id="IPR001482">
    <property type="entry name" value="T2SS/T4SS_dom"/>
</dbReference>
<dbReference type="Gene3D" id="3.40.50.300">
    <property type="entry name" value="P-loop containing nucleotide triphosphate hydrolases"/>
    <property type="match status" value="1"/>
</dbReference>
<evidence type="ECO:0000256" key="1">
    <source>
        <dbReference type="ARBA" id="ARBA00006611"/>
    </source>
</evidence>
<evidence type="ECO:0000256" key="3">
    <source>
        <dbReference type="ARBA" id="ARBA00022840"/>
    </source>
</evidence>
<evidence type="ECO:0000256" key="2">
    <source>
        <dbReference type="ARBA" id="ARBA00022741"/>
    </source>
</evidence>
<protein>
    <submittedName>
        <fullName evidence="5">Type IV pilus assembly protein PilB</fullName>
    </submittedName>
</protein>
<dbReference type="InterPro" id="IPR027417">
    <property type="entry name" value="P-loop_NTPase"/>
</dbReference>